<comment type="caution">
    <text evidence="2">The sequence shown here is derived from an EMBL/GenBank/DDBJ whole genome shotgun (WGS) entry which is preliminary data.</text>
</comment>
<protein>
    <recommendedName>
        <fullName evidence="4">BTB domain-containing protein</fullName>
    </recommendedName>
</protein>
<gene>
    <name evidence="2" type="ORF">QQX98_005650</name>
</gene>
<evidence type="ECO:0000313" key="2">
    <source>
        <dbReference type="EMBL" id="KAK7415737.1"/>
    </source>
</evidence>
<evidence type="ECO:0000256" key="1">
    <source>
        <dbReference type="SAM" id="MobiDB-lite"/>
    </source>
</evidence>
<accession>A0ABR1H3U8</accession>
<evidence type="ECO:0008006" key="4">
    <source>
        <dbReference type="Google" id="ProtNLM"/>
    </source>
</evidence>
<organism evidence="2 3">
    <name type="scientific">Neonectria punicea</name>
    <dbReference type="NCBI Taxonomy" id="979145"/>
    <lineage>
        <taxon>Eukaryota</taxon>
        <taxon>Fungi</taxon>
        <taxon>Dikarya</taxon>
        <taxon>Ascomycota</taxon>
        <taxon>Pezizomycotina</taxon>
        <taxon>Sordariomycetes</taxon>
        <taxon>Hypocreomycetidae</taxon>
        <taxon>Hypocreales</taxon>
        <taxon>Nectriaceae</taxon>
        <taxon>Neonectria</taxon>
    </lineage>
</organism>
<dbReference type="Proteomes" id="UP001498476">
    <property type="component" value="Unassembled WGS sequence"/>
</dbReference>
<evidence type="ECO:0000313" key="3">
    <source>
        <dbReference type="Proteomes" id="UP001498476"/>
    </source>
</evidence>
<feature type="compositionally biased region" description="Acidic residues" evidence="1">
    <location>
        <begin position="48"/>
        <end position="59"/>
    </location>
</feature>
<proteinExistence type="predicted"/>
<feature type="region of interest" description="Disordered" evidence="1">
    <location>
        <begin position="48"/>
        <end position="73"/>
    </location>
</feature>
<sequence>MQVWYAEIDPDGDTLIILPHPPNAGSLDEGNDAPAAFDAPAAYYAPAEEEPLAENEPPAEDIPPAEENPAPDDVPCLVKDEHPLPIEATEEYSNCETHFKVSMKHLTLASRRARAMFTGNYIESQQQADGLRHWKFEPLFDPAAFKIVMDAIHGHTQKLPKTVSMEMIGAEREGLLEVLTTQLHSLIQNISDNVTCEIECRSNIVGTLVHEMMSSNIFLPRPCRPFEGLSLSTITGMIWNFQLPGLYYISSSRDSIPSGSWIVYREKPAHSTAKSPAKKKKKVDSLYYGAIRHKCDLQDLVDSEITNLQTEVEGLKLSMFV</sequence>
<keyword evidence="3" id="KW-1185">Reference proteome</keyword>
<dbReference type="EMBL" id="JAZAVJ010000078">
    <property type="protein sequence ID" value="KAK7415737.1"/>
    <property type="molecule type" value="Genomic_DNA"/>
</dbReference>
<name>A0ABR1H3U8_9HYPO</name>
<reference evidence="2 3" key="1">
    <citation type="journal article" date="2025" name="Microbiol. Resour. Announc.">
        <title>Draft genome sequences for Neonectria magnoliae and Neonectria punicea, canker pathogens of Liriodendron tulipifera and Acer saccharum in West Virginia.</title>
        <authorList>
            <person name="Petronek H.M."/>
            <person name="Kasson M.T."/>
            <person name="Metheny A.M."/>
            <person name="Stauder C.M."/>
            <person name="Lovett B."/>
            <person name="Lynch S.C."/>
            <person name="Garnas J.R."/>
            <person name="Kasson L.R."/>
            <person name="Stajich J.E."/>
        </authorList>
    </citation>
    <scope>NUCLEOTIDE SEQUENCE [LARGE SCALE GENOMIC DNA]</scope>
    <source>
        <strain evidence="2 3">NRRL 64653</strain>
    </source>
</reference>